<dbReference type="EMBL" id="LGSR01000022">
    <property type="protein sequence ID" value="KOS17729.1"/>
    <property type="molecule type" value="Genomic_DNA"/>
</dbReference>
<protein>
    <submittedName>
        <fullName evidence="3">Uncharacterized protein</fullName>
    </submittedName>
</protein>
<dbReference type="PANTHER" id="PTHR42032:SF1">
    <property type="entry name" value="YALI0E30679P"/>
    <property type="match status" value="1"/>
</dbReference>
<keyword evidence="4" id="KW-1185">Reference proteome</keyword>
<feature type="compositionally biased region" description="Polar residues" evidence="1">
    <location>
        <begin position="99"/>
        <end position="120"/>
    </location>
</feature>
<feature type="compositionally biased region" description="Low complexity" evidence="1">
    <location>
        <begin position="15"/>
        <end position="33"/>
    </location>
</feature>
<feature type="compositionally biased region" description="Basic and acidic residues" evidence="1">
    <location>
        <begin position="123"/>
        <end position="134"/>
    </location>
</feature>
<keyword evidence="2" id="KW-0472">Membrane</keyword>
<dbReference type="Proteomes" id="UP000053831">
    <property type="component" value="Unassembled WGS sequence"/>
</dbReference>
<evidence type="ECO:0000256" key="1">
    <source>
        <dbReference type="SAM" id="MobiDB-lite"/>
    </source>
</evidence>
<feature type="compositionally biased region" description="Acidic residues" evidence="1">
    <location>
        <begin position="230"/>
        <end position="251"/>
    </location>
</feature>
<feature type="compositionally biased region" description="Polar residues" evidence="1">
    <location>
        <begin position="1"/>
        <end position="12"/>
    </location>
</feature>
<name>A0A0N0RT15_ESCWE</name>
<dbReference type="STRING" id="150374.A0A0N0RT15"/>
<feature type="compositionally biased region" description="Low complexity" evidence="1">
    <location>
        <begin position="47"/>
        <end position="56"/>
    </location>
</feature>
<keyword evidence="2" id="KW-0812">Transmembrane</keyword>
<proteinExistence type="predicted"/>
<feature type="transmembrane region" description="Helical" evidence="2">
    <location>
        <begin position="171"/>
        <end position="190"/>
    </location>
</feature>
<evidence type="ECO:0000313" key="3">
    <source>
        <dbReference type="EMBL" id="KOS17729.1"/>
    </source>
</evidence>
<dbReference type="OrthoDB" id="5422510at2759"/>
<evidence type="ECO:0000256" key="2">
    <source>
        <dbReference type="SAM" id="Phobius"/>
    </source>
</evidence>
<sequence length="544" mass="59374">MPVSSPDQQTPPSLSPSATGSPRSRAPASASTSILTGGRDAGNRTVAAAAAAATATSSGAQVGHAGGTQGSQGHFIRRPKKWDHATARRSSRASPSARQILSDSSPETPVRRSSNLSDYTLSEARDIINPRPDIEGAEPDDPEGSPLASLSLAFALLPAVAGALFKNGSSVATDVMLLGLAAIFLHWVWYHAAQQVRVREEAELDSAIDDESDVNSSSTRSVKPIPPLEDVQEEEEAVAEEEEEEEEDDDDEKRAPPPKSNAINGAAKVSTTERQSAAVRELYRYEVLALLSCFAFPFLSAYLLHAIRSQLSRPSEGLVSNYNLTIFLMASELRVLSHLIKLVQSRTLHLQRIVHQSPYAVPIRTQLDRLVDRLERLEAMSLKEHMQVEQGAAFESTKASMTRDIRSTIQPELDALNRAVRRYEKKAALLQSQTDSKLSDVYERLDDAIAIATQASGDEQEHERASYLAWVLRPIKALFSFSLGTLWAILTLPFKPLLALFGRSRQPSASASQAVAARSYRNGKTPLSARHIGERVPTRLMKRC</sequence>
<feature type="transmembrane region" description="Helical" evidence="2">
    <location>
        <begin position="282"/>
        <end position="304"/>
    </location>
</feature>
<feature type="region of interest" description="Disordered" evidence="1">
    <location>
        <begin position="206"/>
        <end position="268"/>
    </location>
</feature>
<feature type="region of interest" description="Disordered" evidence="1">
    <location>
        <begin position="1"/>
        <end position="145"/>
    </location>
</feature>
<accession>A0A0N0RT15</accession>
<comment type="caution">
    <text evidence="3">The sequence shown here is derived from an EMBL/GenBank/DDBJ whole genome shotgun (WGS) entry which is preliminary data.</text>
</comment>
<organism evidence="3 4">
    <name type="scientific">Escovopsis weberi</name>
    <dbReference type="NCBI Taxonomy" id="150374"/>
    <lineage>
        <taxon>Eukaryota</taxon>
        <taxon>Fungi</taxon>
        <taxon>Dikarya</taxon>
        <taxon>Ascomycota</taxon>
        <taxon>Pezizomycotina</taxon>
        <taxon>Sordariomycetes</taxon>
        <taxon>Hypocreomycetidae</taxon>
        <taxon>Hypocreales</taxon>
        <taxon>Hypocreaceae</taxon>
        <taxon>Escovopsis</taxon>
    </lineage>
</organism>
<dbReference type="AlphaFoldDB" id="A0A0N0RT15"/>
<gene>
    <name evidence="3" type="ORF">ESCO_002469</name>
</gene>
<keyword evidence="2" id="KW-1133">Transmembrane helix</keyword>
<feature type="compositionally biased region" description="Basic residues" evidence="1">
    <location>
        <begin position="75"/>
        <end position="91"/>
    </location>
</feature>
<evidence type="ECO:0000313" key="4">
    <source>
        <dbReference type="Proteomes" id="UP000053831"/>
    </source>
</evidence>
<dbReference type="PANTHER" id="PTHR42032">
    <property type="entry name" value="YALI0E30679P"/>
    <property type="match status" value="1"/>
</dbReference>
<reference evidence="3 4" key="1">
    <citation type="submission" date="2015-07" db="EMBL/GenBank/DDBJ databases">
        <title>The genome of the fungus Escovopsis weberi, a specialized disease agent of ant agriculture.</title>
        <authorList>
            <person name="de Man T.J."/>
            <person name="Stajich J.E."/>
            <person name="Kubicek C.P."/>
            <person name="Chenthamara K."/>
            <person name="Atanasova L."/>
            <person name="Druzhinina I.S."/>
            <person name="Birnbaum S."/>
            <person name="Barribeau S.M."/>
            <person name="Teiling C."/>
            <person name="Suen G."/>
            <person name="Currie C."/>
            <person name="Gerardo N.M."/>
        </authorList>
    </citation>
    <scope>NUCLEOTIDE SEQUENCE [LARGE SCALE GENOMIC DNA]</scope>
</reference>